<evidence type="ECO:0000256" key="1">
    <source>
        <dbReference type="ARBA" id="ARBA00004123"/>
    </source>
</evidence>
<comment type="subcellular location">
    <subcellularLocation>
        <location evidence="1">Nucleus</location>
    </subcellularLocation>
</comment>
<dbReference type="AlphaFoldDB" id="A0A0B2UUS2"/>
<dbReference type="Pfam" id="PF09507">
    <property type="entry name" value="CDC27"/>
    <property type="match status" value="1"/>
</dbReference>
<dbReference type="GO" id="GO:1904161">
    <property type="term" value="P:DNA synthesis involved in UV-damage excision repair"/>
    <property type="evidence" value="ECO:0007669"/>
    <property type="project" value="TreeGrafter"/>
</dbReference>
<feature type="compositionally biased region" description="Basic and acidic residues" evidence="5">
    <location>
        <begin position="261"/>
        <end position="288"/>
    </location>
</feature>
<dbReference type="Proteomes" id="UP000031036">
    <property type="component" value="Unassembled WGS sequence"/>
</dbReference>
<feature type="compositionally biased region" description="Low complexity" evidence="5">
    <location>
        <begin position="206"/>
        <end position="216"/>
    </location>
</feature>
<dbReference type="PANTHER" id="PTHR17598:SF13">
    <property type="entry name" value="DNA POLYMERASE DELTA SUBUNIT 3"/>
    <property type="match status" value="1"/>
</dbReference>
<feature type="compositionally biased region" description="Polar residues" evidence="5">
    <location>
        <begin position="222"/>
        <end position="231"/>
    </location>
</feature>
<dbReference type="GO" id="GO:0006297">
    <property type="term" value="P:nucleotide-excision repair, DNA gap filling"/>
    <property type="evidence" value="ECO:0007669"/>
    <property type="project" value="TreeGrafter"/>
</dbReference>
<dbReference type="OrthoDB" id="514823at2759"/>
<dbReference type="InterPro" id="IPR041913">
    <property type="entry name" value="POLD3_sf"/>
</dbReference>
<dbReference type="PANTHER" id="PTHR17598">
    <property type="entry name" value="DNA POLYMERASE DELTA SUBUNIT 3"/>
    <property type="match status" value="1"/>
</dbReference>
<feature type="compositionally biased region" description="Polar residues" evidence="5">
    <location>
        <begin position="178"/>
        <end position="191"/>
    </location>
</feature>
<dbReference type="Gene3D" id="3.90.1030.20">
    <property type="entry name" value="DNA polymerase delta, p66 (Cdc27) subunit, wHTH domain"/>
    <property type="match status" value="1"/>
</dbReference>
<gene>
    <name evidence="6" type="primary">POLD3</name>
    <name evidence="6" type="ORF">Tcan_16997</name>
</gene>
<dbReference type="InterPro" id="IPR019038">
    <property type="entry name" value="POLD3"/>
</dbReference>
<proteinExistence type="predicted"/>
<evidence type="ECO:0000256" key="2">
    <source>
        <dbReference type="ARBA" id="ARBA00017589"/>
    </source>
</evidence>
<dbReference type="GO" id="GO:0003887">
    <property type="term" value="F:DNA-directed DNA polymerase activity"/>
    <property type="evidence" value="ECO:0007669"/>
    <property type="project" value="TreeGrafter"/>
</dbReference>
<accession>A0A0B2UUS2</accession>
<evidence type="ECO:0000313" key="6">
    <source>
        <dbReference type="EMBL" id="KHN74841.1"/>
    </source>
</evidence>
<keyword evidence="4" id="KW-0539">Nucleus</keyword>
<feature type="compositionally biased region" description="Polar residues" evidence="5">
    <location>
        <begin position="398"/>
        <end position="409"/>
    </location>
</feature>
<dbReference type="STRING" id="6265.A0A0B2UUS2"/>
<feature type="region of interest" description="Disordered" evidence="5">
    <location>
        <begin position="206"/>
        <end position="370"/>
    </location>
</feature>
<protein>
    <recommendedName>
        <fullName evidence="2">DNA polymerase delta subunit 3</fullName>
    </recommendedName>
</protein>
<feature type="region of interest" description="Disordered" evidence="5">
    <location>
        <begin position="396"/>
        <end position="451"/>
    </location>
</feature>
<dbReference type="EMBL" id="JPKZ01002818">
    <property type="protein sequence ID" value="KHN74841.1"/>
    <property type="molecule type" value="Genomic_DNA"/>
</dbReference>
<sequence>MGIGRRDVLETALFDSEQIVTIGYLSRHADISIDDAREELQSFYEENKGKTDLHAVYLISGELNAERSKGDQPQDKPTKCHRLQLIREKNLDSIKRNYRCISTCEIFCLHSRPIKSLYLLYSVDRLDDEEFTRTDQERSWISCPAAHVKRAEMLEEHCENAKQLEEIAKKAEHAPRSVSGSQPSTSKSIVQKSAEKNDISALFAKAAAKQKQATPKKMSHKSPLNTPSSAETMAEGGNAESAISQKRRGRRILVDNEDEEEAKRNLEETKEEPRKLKVQESKKTKVESSGKANTKQSLVLSQDDLFSDGGSSPERMDIGENEEEEDAVTTPPKKLRRSPRKLTNSDSVKESKCTAKQTDSSAKDKKPTRKEYVTETFIDDDGFMVTKQVLKDVDIESTEGQNAEQSKTQKPLLPIGMDNIVSTDKPSERTRAASKRTPHGQSKISAFFKKQ</sequence>
<dbReference type="OMA" id="YRKVETC"/>
<keyword evidence="3" id="KW-0235">DNA replication</keyword>
<dbReference type="GO" id="GO:0006271">
    <property type="term" value="P:DNA strand elongation involved in DNA replication"/>
    <property type="evidence" value="ECO:0007669"/>
    <property type="project" value="TreeGrafter"/>
</dbReference>
<feature type="compositionally biased region" description="Basic and acidic residues" evidence="5">
    <location>
        <begin position="361"/>
        <end position="370"/>
    </location>
</feature>
<evidence type="ECO:0000256" key="4">
    <source>
        <dbReference type="ARBA" id="ARBA00023242"/>
    </source>
</evidence>
<organism evidence="6 7">
    <name type="scientific">Toxocara canis</name>
    <name type="common">Canine roundworm</name>
    <dbReference type="NCBI Taxonomy" id="6265"/>
    <lineage>
        <taxon>Eukaryota</taxon>
        <taxon>Metazoa</taxon>
        <taxon>Ecdysozoa</taxon>
        <taxon>Nematoda</taxon>
        <taxon>Chromadorea</taxon>
        <taxon>Rhabditida</taxon>
        <taxon>Spirurina</taxon>
        <taxon>Ascaridomorpha</taxon>
        <taxon>Ascaridoidea</taxon>
        <taxon>Toxocaridae</taxon>
        <taxon>Toxocara</taxon>
    </lineage>
</organism>
<evidence type="ECO:0000256" key="5">
    <source>
        <dbReference type="SAM" id="MobiDB-lite"/>
    </source>
</evidence>
<name>A0A0B2UUS2_TOXCA</name>
<comment type="caution">
    <text evidence="6">The sequence shown here is derived from an EMBL/GenBank/DDBJ whole genome shotgun (WGS) entry which is preliminary data.</text>
</comment>
<feature type="region of interest" description="Disordered" evidence="5">
    <location>
        <begin position="170"/>
        <end position="193"/>
    </location>
</feature>
<feature type="compositionally biased region" description="Polar residues" evidence="5">
    <location>
        <begin position="290"/>
        <end position="300"/>
    </location>
</feature>
<reference evidence="6 7" key="1">
    <citation type="submission" date="2014-11" db="EMBL/GenBank/DDBJ databases">
        <title>Genetic blueprint of the zoonotic pathogen Toxocara canis.</title>
        <authorList>
            <person name="Zhu X.-Q."/>
            <person name="Korhonen P.K."/>
            <person name="Cai H."/>
            <person name="Young N.D."/>
            <person name="Nejsum P."/>
            <person name="von Samson-Himmelstjerna G."/>
            <person name="Boag P.R."/>
            <person name="Tan P."/>
            <person name="Li Q."/>
            <person name="Min J."/>
            <person name="Yang Y."/>
            <person name="Wang X."/>
            <person name="Fang X."/>
            <person name="Hall R.S."/>
            <person name="Hofmann A."/>
            <person name="Sternberg P.W."/>
            <person name="Jex A.R."/>
            <person name="Gasser R.B."/>
        </authorList>
    </citation>
    <scope>NUCLEOTIDE SEQUENCE [LARGE SCALE GENOMIC DNA]</scope>
    <source>
        <strain evidence="6">PN_DK_2014</strain>
    </source>
</reference>
<dbReference type="GO" id="GO:0043625">
    <property type="term" value="C:delta DNA polymerase complex"/>
    <property type="evidence" value="ECO:0007669"/>
    <property type="project" value="InterPro"/>
</dbReference>
<evidence type="ECO:0000313" key="7">
    <source>
        <dbReference type="Proteomes" id="UP000031036"/>
    </source>
</evidence>
<evidence type="ECO:0000256" key="3">
    <source>
        <dbReference type="ARBA" id="ARBA00022705"/>
    </source>
</evidence>
<keyword evidence="7" id="KW-1185">Reference proteome</keyword>